<comment type="caution">
    <text evidence="2">The sequence shown here is derived from an EMBL/GenBank/DDBJ whole genome shotgun (WGS) entry which is preliminary data.</text>
</comment>
<proteinExistence type="predicted"/>
<name>A0ABV6XPU2_9ACTN</name>
<feature type="compositionally biased region" description="Low complexity" evidence="1">
    <location>
        <begin position="58"/>
        <end position="70"/>
    </location>
</feature>
<evidence type="ECO:0000313" key="3">
    <source>
        <dbReference type="Proteomes" id="UP001592581"/>
    </source>
</evidence>
<dbReference type="EMBL" id="JBEUKS010000006">
    <property type="protein sequence ID" value="MFC1440271.1"/>
    <property type="molecule type" value="Genomic_DNA"/>
</dbReference>
<evidence type="ECO:0008006" key="4">
    <source>
        <dbReference type="Google" id="ProtNLM"/>
    </source>
</evidence>
<feature type="region of interest" description="Disordered" evidence="1">
    <location>
        <begin position="58"/>
        <end position="129"/>
    </location>
</feature>
<feature type="compositionally biased region" description="Low complexity" evidence="1">
    <location>
        <begin position="97"/>
        <end position="112"/>
    </location>
</feature>
<sequence length="217" mass="21992">MHAEELSRSAISAEVATDIAVRLDAVRARIAEIEEQLPALRETEAWLEGVLAAVGSEAGPEAGAEPVAAPTPGQEAAPEAVAADVTVPAPRREAKPARAARAAKPAKAPKAPRATRRKAAEKAPAATGAAPSLPARVLAFLSARPDPQKTSEIAQELFGAEATTVQTNLARGAAEALVRRGQAEKAKQGATVFYQAQGQGAAADAASGAVVEAGSSD</sequence>
<dbReference type="RefSeq" id="WP_380565796.1">
    <property type="nucleotide sequence ID" value="NZ_JBEUKS010000006.1"/>
</dbReference>
<gene>
    <name evidence="2" type="ORF">ABUW04_18620</name>
</gene>
<keyword evidence="3" id="KW-1185">Reference proteome</keyword>
<protein>
    <recommendedName>
        <fullName evidence="4">Regulatory protein</fullName>
    </recommendedName>
</protein>
<evidence type="ECO:0000313" key="2">
    <source>
        <dbReference type="EMBL" id="MFC1440271.1"/>
    </source>
</evidence>
<accession>A0ABV6XPU2</accession>
<evidence type="ECO:0000256" key="1">
    <source>
        <dbReference type="SAM" id="MobiDB-lite"/>
    </source>
</evidence>
<organism evidence="2 3">
    <name type="scientific">Streptacidiphilus jeojiensis</name>
    <dbReference type="NCBI Taxonomy" id="3229225"/>
    <lineage>
        <taxon>Bacteria</taxon>
        <taxon>Bacillati</taxon>
        <taxon>Actinomycetota</taxon>
        <taxon>Actinomycetes</taxon>
        <taxon>Kitasatosporales</taxon>
        <taxon>Streptomycetaceae</taxon>
        <taxon>Streptacidiphilus</taxon>
    </lineage>
</organism>
<reference evidence="2 3" key="1">
    <citation type="submission" date="2024-06" db="EMBL/GenBank/DDBJ databases">
        <authorList>
            <person name="Lee S.D."/>
        </authorList>
    </citation>
    <scope>NUCLEOTIDE SEQUENCE [LARGE SCALE GENOMIC DNA]</scope>
    <source>
        <strain evidence="2 3">N1-10</strain>
    </source>
</reference>
<dbReference type="Proteomes" id="UP001592581">
    <property type="component" value="Unassembled WGS sequence"/>
</dbReference>